<sequence>SATGSSQTYLLMKSDCGITLASINQCGFHGLISSRHASIMIGWVFML</sequence>
<dbReference type="EMBL" id="LS974625">
    <property type="protein sequence ID" value="CAG7861048.1"/>
    <property type="molecule type" value="Genomic_DNA"/>
</dbReference>
<reference evidence="2" key="1">
    <citation type="submission" date="2018-11" db="EMBL/GenBank/DDBJ databases">
        <authorList>
            <consortium name="Genoscope - CEA"/>
            <person name="William W."/>
        </authorList>
    </citation>
    <scope>NUCLEOTIDE SEQUENCE</scope>
</reference>
<protein>
    <submittedName>
        <fullName evidence="1">Uncharacterized protein</fullName>
    </submittedName>
</protein>
<name>A0A3P5XXH7_BRACM</name>
<feature type="non-terminal residue" evidence="2">
    <location>
        <position position="1"/>
    </location>
</feature>
<dbReference type="AlphaFoldDB" id="A0A3P5XXH7"/>
<accession>A0A3P5XXH7</accession>
<evidence type="ECO:0000313" key="1">
    <source>
        <dbReference type="EMBL" id="CAG7861048.1"/>
    </source>
</evidence>
<dbReference type="EMBL" id="LR031568">
    <property type="protein sequence ID" value="VDC59449.1"/>
    <property type="molecule type" value="Genomic_DNA"/>
</dbReference>
<gene>
    <name evidence="2" type="ORF">BRAA09T37060Z</name>
    <name evidence="1" type="ORF">BRAPAZ1V2_A09P15150.2</name>
</gene>
<proteinExistence type="predicted"/>
<dbReference type="Proteomes" id="UP000694005">
    <property type="component" value="Chromosome A09"/>
</dbReference>
<organism evidence="2">
    <name type="scientific">Brassica campestris</name>
    <name type="common">Field mustard</name>
    <dbReference type="NCBI Taxonomy" id="3711"/>
    <lineage>
        <taxon>Eukaryota</taxon>
        <taxon>Viridiplantae</taxon>
        <taxon>Streptophyta</taxon>
        <taxon>Embryophyta</taxon>
        <taxon>Tracheophyta</taxon>
        <taxon>Spermatophyta</taxon>
        <taxon>Magnoliopsida</taxon>
        <taxon>eudicotyledons</taxon>
        <taxon>Gunneridae</taxon>
        <taxon>Pentapetalae</taxon>
        <taxon>rosids</taxon>
        <taxon>malvids</taxon>
        <taxon>Brassicales</taxon>
        <taxon>Brassicaceae</taxon>
        <taxon>Brassiceae</taxon>
        <taxon>Brassica</taxon>
    </lineage>
</organism>
<evidence type="ECO:0000313" key="2">
    <source>
        <dbReference type="EMBL" id="VDC59449.1"/>
    </source>
</evidence>
<dbReference type="Gramene" id="A09p15150.2_BraZ1">
    <property type="protein sequence ID" value="A09p15150.2_BraZ1.CDS"/>
    <property type="gene ID" value="A09g15150.2_BraZ1"/>
</dbReference>